<sequence>MEIYGLKLNNETNPIINSNVFNFSWKFKETDNIQSNKQVSYQIFIYDGTHKTVWNSEKIQSSKSINNEFADIQLEDQETYSWQVKVNDESNKEIYSKESKFYTETNWKDSDFISSDNNSSLPVFTTQFKLNDNPDSIKSATLSITGLGTYQLILNDQNLGEHNDIKEMLNPGWSDYHTQINYQSFDVKNSLSENNTLKIPIGKGYLLGRISQFSNYESIFSDNVKSPLLILKLMIKFDNGKKQVITTSNNPKWQFFDQLNHVDNDIYDGEIIDFTLGSTDTKSVTAPKIDQPTVKKILTPSNSAKVYEILKDKQNPILTYSYNPNKVIANPNLELGEVELTKITDSNWIADKSTRLLFYFGQNMAATINITFQSKTNVKTKVHVKTGEILNDGQGSIENKTGSDGPKNSLHHRNLISEIGGDAKSEEVFIVQDNNDHQYNATWTFHGFRYIEVEVDNPVYIKGIQQIPVTSLLHKNANLKTNNSDLNRLIKNIQYGEQSNYLSIPIDSPNRAERAGWSADAQIFTTSGLMGFDSTAFLKNYLEVINNTEDKSAYKSIMPKSFLPQLAQLQAAGWSDIGIILPWKLYKFTGNESFISKYYSNMVEYMNLIGSTNDVDTNYDDKVFGDW</sequence>
<dbReference type="SUPFAM" id="SSF48208">
    <property type="entry name" value="Six-hairpin glycosidases"/>
    <property type="match status" value="1"/>
</dbReference>
<dbReference type="GO" id="GO:0030596">
    <property type="term" value="F:alpha-L-rhamnosidase activity"/>
    <property type="evidence" value="ECO:0007669"/>
    <property type="project" value="UniProtKB-EC"/>
</dbReference>
<dbReference type="Proteomes" id="UP000514410">
    <property type="component" value="Chromosome"/>
</dbReference>
<dbReference type="KEGG" id="cpab:G6534_05005"/>
<protein>
    <recommendedName>
        <fullName evidence="2">alpha-L-rhamnosidase</fullName>
        <ecNumber evidence="2">3.2.1.40</ecNumber>
    </recommendedName>
</protein>
<name>A0A7L7KZ19_9LACO</name>
<evidence type="ECO:0000259" key="5">
    <source>
        <dbReference type="Pfam" id="PF17389"/>
    </source>
</evidence>
<evidence type="ECO:0000313" key="7">
    <source>
        <dbReference type="Proteomes" id="UP000514410"/>
    </source>
</evidence>
<dbReference type="InterPro" id="IPR035396">
    <property type="entry name" value="Bac_rhamnosid6H"/>
</dbReference>
<dbReference type="GO" id="GO:0005975">
    <property type="term" value="P:carbohydrate metabolic process"/>
    <property type="evidence" value="ECO:0007669"/>
    <property type="project" value="InterPro"/>
</dbReference>
<dbReference type="InterPro" id="IPR013783">
    <property type="entry name" value="Ig-like_fold"/>
</dbReference>
<dbReference type="InterPro" id="IPR012341">
    <property type="entry name" value="6hp_glycosidase-like_sf"/>
</dbReference>
<feature type="domain" description="Alpha-L-rhamnosidase concanavalin-like" evidence="3">
    <location>
        <begin position="352"/>
        <end position="455"/>
    </location>
</feature>
<evidence type="ECO:0000259" key="3">
    <source>
        <dbReference type="Pfam" id="PF05592"/>
    </source>
</evidence>
<dbReference type="Gene3D" id="2.60.40.10">
    <property type="entry name" value="Immunoglobulins"/>
    <property type="match status" value="1"/>
</dbReference>
<dbReference type="AlphaFoldDB" id="A0A7L7KZ19"/>
<dbReference type="PANTHER" id="PTHR33307">
    <property type="entry name" value="ALPHA-RHAMNOSIDASE (EUROFUNG)"/>
    <property type="match status" value="1"/>
</dbReference>
<dbReference type="InterPro" id="IPR013737">
    <property type="entry name" value="Bac_rhamnosid_N"/>
</dbReference>
<dbReference type="PANTHER" id="PTHR33307:SF6">
    <property type="entry name" value="ALPHA-RHAMNOSIDASE (EUROFUNG)-RELATED"/>
    <property type="match status" value="1"/>
</dbReference>
<feature type="domain" description="Alpha-L-rhamnosidase six-hairpin glycosidase" evidence="5">
    <location>
        <begin position="476"/>
        <end position="627"/>
    </location>
</feature>
<feature type="domain" description="Bacterial alpha-L-rhamnosidase N-terminal" evidence="4">
    <location>
        <begin position="136"/>
        <end position="284"/>
    </location>
</feature>
<dbReference type="InterPro" id="IPR008902">
    <property type="entry name" value="Rhamnosid_concanavalin"/>
</dbReference>
<dbReference type="Pfam" id="PF05592">
    <property type="entry name" value="Bac_rhamnosid"/>
    <property type="match status" value="1"/>
</dbReference>
<evidence type="ECO:0000313" key="6">
    <source>
        <dbReference type="EMBL" id="QMT84018.1"/>
    </source>
</evidence>
<organism evidence="6 7">
    <name type="scientific">Companilactobacillus pabuli</name>
    <dbReference type="NCBI Taxonomy" id="2714036"/>
    <lineage>
        <taxon>Bacteria</taxon>
        <taxon>Bacillati</taxon>
        <taxon>Bacillota</taxon>
        <taxon>Bacilli</taxon>
        <taxon>Lactobacillales</taxon>
        <taxon>Lactobacillaceae</taxon>
        <taxon>Companilactobacillus</taxon>
    </lineage>
</organism>
<dbReference type="EC" id="3.2.1.40" evidence="2"/>
<dbReference type="Pfam" id="PF08531">
    <property type="entry name" value="Bac_rhamnosid_N"/>
    <property type="match status" value="1"/>
</dbReference>
<keyword evidence="7" id="KW-1185">Reference proteome</keyword>
<dbReference type="Gene3D" id="2.60.120.260">
    <property type="entry name" value="Galactose-binding domain-like"/>
    <property type="match status" value="2"/>
</dbReference>
<dbReference type="Gene3D" id="1.50.10.10">
    <property type="match status" value="1"/>
</dbReference>
<dbReference type="Pfam" id="PF17389">
    <property type="entry name" value="Bac_rhamnosid6H"/>
    <property type="match status" value="1"/>
</dbReference>
<reference evidence="6 7" key="1">
    <citation type="submission" date="2020-02" db="EMBL/GenBank/DDBJ databases">
        <title>Complete Genome Sequence of Lactobacillus sp. NFFJ11 Isolated from animal feed.</title>
        <authorList>
            <person name="Jung J.Y."/>
        </authorList>
    </citation>
    <scope>NUCLEOTIDE SEQUENCE [LARGE SCALE GENOMIC DNA]</scope>
    <source>
        <strain evidence="6 7">NFFJ11</strain>
    </source>
</reference>
<gene>
    <name evidence="6" type="ORF">G6534_05005</name>
</gene>
<dbReference type="Pfam" id="PF25788">
    <property type="entry name" value="Ig_Rha78A_N"/>
    <property type="match status" value="1"/>
</dbReference>
<evidence type="ECO:0000256" key="1">
    <source>
        <dbReference type="ARBA" id="ARBA00001445"/>
    </source>
</evidence>
<evidence type="ECO:0000259" key="4">
    <source>
        <dbReference type="Pfam" id="PF08531"/>
    </source>
</evidence>
<dbReference type="InterPro" id="IPR008928">
    <property type="entry name" value="6-hairpin_glycosidase_sf"/>
</dbReference>
<comment type="catalytic activity">
    <reaction evidence="1">
        <text>Hydrolysis of terminal non-reducing alpha-L-rhamnose residues in alpha-L-rhamnosides.</text>
        <dbReference type="EC" id="3.2.1.40"/>
    </reaction>
</comment>
<keyword evidence="6" id="KW-0378">Hydrolase</keyword>
<dbReference type="InterPro" id="IPR016007">
    <property type="entry name" value="Alpha_rhamnosid"/>
</dbReference>
<accession>A0A7L7KZ19</accession>
<proteinExistence type="predicted"/>
<evidence type="ECO:0000256" key="2">
    <source>
        <dbReference type="ARBA" id="ARBA00012652"/>
    </source>
</evidence>
<dbReference type="EMBL" id="CP049366">
    <property type="protein sequence ID" value="QMT84018.1"/>
    <property type="molecule type" value="Genomic_DNA"/>
</dbReference>